<dbReference type="InterPro" id="IPR010979">
    <property type="entry name" value="Ribosomal_uS13-like_H2TH"/>
</dbReference>
<evidence type="ECO:0000256" key="7">
    <source>
        <dbReference type="HAMAP-Rule" id="MF_01315"/>
    </source>
</evidence>
<evidence type="ECO:0000256" key="8">
    <source>
        <dbReference type="RuleBase" id="RU003830"/>
    </source>
</evidence>
<dbReference type="Proteomes" id="UP000541810">
    <property type="component" value="Unassembled WGS sequence"/>
</dbReference>
<dbReference type="InterPro" id="IPR018269">
    <property type="entry name" value="Ribosomal_uS13_CS"/>
</dbReference>
<evidence type="ECO:0000256" key="1">
    <source>
        <dbReference type="ARBA" id="ARBA00008080"/>
    </source>
</evidence>
<dbReference type="InterPro" id="IPR001892">
    <property type="entry name" value="Ribosomal_uS13"/>
</dbReference>
<name>A0A7X0HAX9_9BACT</name>
<feature type="compositionally biased region" description="Basic residues" evidence="9">
    <location>
        <begin position="108"/>
        <end position="127"/>
    </location>
</feature>
<dbReference type="SUPFAM" id="SSF46946">
    <property type="entry name" value="S13-like H2TH domain"/>
    <property type="match status" value="1"/>
</dbReference>
<dbReference type="FunFam" id="4.10.910.10:FF:000001">
    <property type="entry name" value="30S ribosomal protein S13"/>
    <property type="match status" value="1"/>
</dbReference>
<dbReference type="NCBIfam" id="TIGR03631">
    <property type="entry name" value="uS13_bact"/>
    <property type="match status" value="1"/>
</dbReference>
<keyword evidence="4 7" id="KW-0689">Ribosomal protein</keyword>
<sequence length="127" mass="14426">MPRIAGTEIPDNKPNRIALTYIYGIGPKFSMDICNELGLDPQQRAKELNEDQLAAIANLLEAKYVIEGALRRQVQQDIARLRDIRSYRGDRHRRGLPVRGQRTQTNARTRKGRKKTVAGKKSVKGMK</sequence>
<dbReference type="PIRSF" id="PIRSF002134">
    <property type="entry name" value="Ribosomal_S13"/>
    <property type="match status" value="1"/>
</dbReference>
<dbReference type="Pfam" id="PF00416">
    <property type="entry name" value="Ribosomal_S13"/>
    <property type="match status" value="1"/>
</dbReference>
<dbReference type="PROSITE" id="PS50159">
    <property type="entry name" value="RIBOSOMAL_S13_2"/>
    <property type="match status" value="1"/>
</dbReference>
<comment type="function">
    <text evidence="7">Located at the top of the head of the 30S subunit, it contacts several helices of the 16S rRNA. In the 70S ribosome it contacts the 23S rRNA (bridge B1a) and protein L5 of the 50S subunit (bridge B1b), connecting the 2 subunits; these bridges are implicated in subunit movement. Contacts the tRNAs in the A and P-sites.</text>
</comment>
<dbReference type="GO" id="GO:0005829">
    <property type="term" value="C:cytosol"/>
    <property type="evidence" value="ECO:0007669"/>
    <property type="project" value="TreeGrafter"/>
</dbReference>
<dbReference type="PANTHER" id="PTHR10871:SF1">
    <property type="entry name" value="SMALL RIBOSOMAL SUBUNIT PROTEIN US13M"/>
    <property type="match status" value="1"/>
</dbReference>
<dbReference type="AlphaFoldDB" id="A0A7X0HAX9"/>
<dbReference type="GO" id="GO:0015935">
    <property type="term" value="C:small ribosomal subunit"/>
    <property type="evidence" value="ECO:0007669"/>
    <property type="project" value="TreeGrafter"/>
</dbReference>
<evidence type="ECO:0000256" key="4">
    <source>
        <dbReference type="ARBA" id="ARBA00022980"/>
    </source>
</evidence>
<keyword evidence="2 7" id="KW-0699">rRNA-binding</keyword>
<dbReference type="GO" id="GO:0006412">
    <property type="term" value="P:translation"/>
    <property type="evidence" value="ECO:0007669"/>
    <property type="project" value="UniProtKB-UniRule"/>
</dbReference>
<comment type="similarity">
    <text evidence="1 7 8">Belongs to the universal ribosomal protein uS13 family.</text>
</comment>
<feature type="region of interest" description="Disordered" evidence="9">
    <location>
        <begin position="89"/>
        <end position="127"/>
    </location>
</feature>
<protein>
    <recommendedName>
        <fullName evidence="6 7">Small ribosomal subunit protein uS13</fullName>
    </recommendedName>
</protein>
<evidence type="ECO:0000256" key="2">
    <source>
        <dbReference type="ARBA" id="ARBA00022730"/>
    </source>
</evidence>
<organism evidence="10 11">
    <name type="scientific">Algisphaera agarilytica</name>
    <dbReference type="NCBI Taxonomy" id="1385975"/>
    <lineage>
        <taxon>Bacteria</taxon>
        <taxon>Pseudomonadati</taxon>
        <taxon>Planctomycetota</taxon>
        <taxon>Phycisphaerae</taxon>
        <taxon>Phycisphaerales</taxon>
        <taxon>Phycisphaeraceae</taxon>
        <taxon>Algisphaera</taxon>
    </lineage>
</organism>
<dbReference type="InterPro" id="IPR027437">
    <property type="entry name" value="Rbsml_uS13_C"/>
</dbReference>
<keyword evidence="11" id="KW-1185">Reference proteome</keyword>
<dbReference type="GO" id="GO:0000049">
    <property type="term" value="F:tRNA binding"/>
    <property type="evidence" value="ECO:0007669"/>
    <property type="project" value="UniProtKB-UniRule"/>
</dbReference>
<dbReference type="GO" id="GO:0019843">
    <property type="term" value="F:rRNA binding"/>
    <property type="evidence" value="ECO:0007669"/>
    <property type="project" value="UniProtKB-UniRule"/>
</dbReference>
<dbReference type="FunFam" id="1.10.8.50:FF:000001">
    <property type="entry name" value="30S ribosomal protein S13"/>
    <property type="match status" value="1"/>
</dbReference>
<gene>
    <name evidence="7" type="primary">rpsM</name>
    <name evidence="10" type="ORF">HNQ40_002855</name>
</gene>
<evidence type="ECO:0000313" key="11">
    <source>
        <dbReference type="Proteomes" id="UP000541810"/>
    </source>
</evidence>
<dbReference type="PROSITE" id="PS00646">
    <property type="entry name" value="RIBOSOMAL_S13_1"/>
    <property type="match status" value="1"/>
</dbReference>
<dbReference type="RefSeq" id="WP_184678545.1">
    <property type="nucleotide sequence ID" value="NZ_JACHGY010000001.1"/>
</dbReference>
<dbReference type="InterPro" id="IPR019980">
    <property type="entry name" value="Ribosomal_uS13_bac-type"/>
</dbReference>
<keyword evidence="5 7" id="KW-0687">Ribonucleoprotein</keyword>
<dbReference type="HAMAP" id="MF_01315">
    <property type="entry name" value="Ribosomal_uS13"/>
    <property type="match status" value="1"/>
</dbReference>
<dbReference type="EMBL" id="JACHGY010000001">
    <property type="protein sequence ID" value="MBB6431049.1"/>
    <property type="molecule type" value="Genomic_DNA"/>
</dbReference>
<evidence type="ECO:0000313" key="10">
    <source>
        <dbReference type="EMBL" id="MBB6431049.1"/>
    </source>
</evidence>
<dbReference type="GO" id="GO:0003735">
    <property type="term" value="F:structural constituent of ribosome"/>
    <property type="evidence" value="ECO:0007669"/>
    <property type="project" value="InterPro"/>
</dbReference>
<keyword evidence="3 7" id="KW-0694">RNA-binding</keyword>
<keyword evidence="7" id="KW-0820">tRNA-binding</keyword>
<comment type="caution">
    <text evidence="10">The sequence shown here is derived from an EMBL/GenBank/DDBJ whole genome shotgun (WGS) entry which is preliminary data.</text>
</comment>
<evidence type="ECO:0000256" key="9">
    <source>
        <dbReference type="SAM" id="MobiDB-lite"/>
    </source>
</evidence>
<proteinExistence type="inferred from homology"/>
<dbReference type="PANTHER" id="PTHR10871">
    <property type="entry name" value="30S RIBOSOMAL PROTEIN S13/40S RIBOSOMAL PROTEIN S18"/>
    <property type="match status" value="1"/>
</dbReference>
<evidence type="ECO:0000256" key="3">
    <source>
        <dbReference type="ARBA" id="ARBA00022884"/>
    </source>
</evidence>
<accession>A0A7X0HAX9</accession>
<comment type="subunit">
    <text evidence="7">Part of the 30S ribosomal subunit. Forms a loose heterodimer with protein S19. Forms two bridges to the 50S subunit in the 70S ribosome.</text>
</comment>
<reference evidence="10 11" key="1">
    <citation type="submission" date="2020-08" db="EMBL/GenBank/DDBJ databases">
        <title>Genomic Encyclopedia of Type Strains, Phase IV (KMG-IV): sequencing the most valuable type-strain genomes for metagenomic binning, comparative biology and taxonomic classification.</title>
        <authorList>
            <person name="Goeker M."/>
        </authorList>
    </citation>
    <scope>NUCLEOTIDE SEQUENCE [LARGE SCALE GENOMIC DNA]</scope>
    <source>
        <strain evidence="10 11">DSM 103725</strain>
    </source>
</reference>
<evidence type="ECO:0000256" key="5">
    <source>
        <dbReference type="ARBA" id="ARBA00023274"/>
    </source>
</evidence>
<dbReference type="Gene3D" id="4.10.910.10">
    <property type="entry name" value="30s ribosomal protein s13, domain 2"/>
    <property type="match status" value="1"/>
</dbReference>
<evidence type="ECO:0000256" key="6">
    <source>
        <dbReference type="ARBA" id="ARBA00035166"/>
    </source>
</evidence>
<dbReference type="Gene3D" id="1.10.8.50">
    <property type="match status" value="1"/>
</dbReference>